<proteinExistence type="predicted"/>
<feature type="compositionally biased region" description="Polar residues" evidence="1">
    <location>
        <begin position="18"/>
        <end position="28"/>
    </location>
</feature>
<feature type="compositionally biased region" description="Basic residues" evidence="1">
    <location>
        <begin position="65"/>
        <end position="77"/>
    </location>
</feature>
<sequence length="77" mass="8880">LMQLQLGRENSYKESGSMKFTRSNLDTETSADEVKPLRNMSEESELSRSVMVSTSSEHEDENGLQKKKSLVKKKRHY</sequence>
<feature type="non-terminal residue" evidence="2">
    <location>
        <position position="1"/>
    </location>
</feature>
<dbReference type="OrthoDB" id="5858590at2759"/>
<feature type="region of interest" description="Disordered" evidence="1">
    <location>
        <begin position="1"/>
        <end position="77"/>
    </location>
</feature>
<reference evidence="2 3" key="1">
    <citation type="submission" date="2018-08" db="EMBL/GenBank/DDBJ databases">
        <authorList>
            <person name="Laetsch R D."/>
            <person name="Stevens L."/>
            <person name="Kumar S."/>
            <person name="Blaxter L. M."/>
        </authorList>
    </citation>
    <scope>NUCLEOTIDE SEQUENCE [LARGE SCALE GENOMIC DNA]</scope>
</reference>
<gene>
    <name evidence="2" type="ORF">NAV_LOCUS394</name>
</gene>
<evidence type="ECO:0000313" key="2">
    <source>
        <dbReference type="EMBL" id="VBB25564.1"/>
    </source>
</evidence>
<name>A0A498S2B2_ACAVI</name>
<dbReference type="Proteomes" id="UP000276991">
    <property type="component" value="Unassembled WGS sequence"/>
</dbReference>
<accession>A0A498S2B2</accession>
<protein>
    <submittedName>
        <fullName evidence="2">Uncharacterized protein</fullName>
    </submittedName>
</protein>
<organism evidence="2 3">
    <name type="scientific">Acanthocheilonema viteae</name>
    <name type="common">Filarial nematode worm</name>
    <name type="synonym">Dipetalonema viteae</name>
    <dbReference type="NCBI Taxonomy" id="6277"/>
    <lineage>
        <taxon>Eukaryota</taxon>
        <taxon>Metazoa</taxon>
        <taxon>Ecdysozoa</taxon>
        <taxon>Nematoda</taxon>
        <taxon>Chromadorea</taxon>
        <taxon>Rhabditida</taxon>
        <taxon>Spirurina</taxon>
        <taxon>Spiruromorpha</taxon>
        <taxon>Filarioidea</taxon>
        <taxon>Onchocercidae</taxon>
        <taxon>Acanthocheilonema</taxon>
    </lineage>
</organism>
<keyword evidence="3" id="KW-1185">Reference proteome</keyword>
<dbReference type="EMBL" id="UPTC01000024">
    <property type="protein sequence ID" value="VBB25564.1"/>
    <property type="molecule type" value="Genomic_DNA"/>
</dbReference>
<evidence type="ECO:0000256" key="1">
    <source>
        <dbReference type="SAM" id="MobiDB-lite"/>
    </source>
</evidence>
<evidence type="ECO:0000313" key="3">
    <source>
        <dbReference type="Proteomes" id="UP000276991"/>
    </source>
</evidence>
<dbReference type="AlphaFoldDB" id="A0A498S2B2"/>